<protein>
    <recommendedName>
        <fullName evidence="1">HD/PDEase domain-containing protein</fullName>
    </recommendedName>
</protein>
<dbReference type="InterPro" id="IPR003607">
    <property type="entry name" value="HD/PDEase_dom"/>
</dbReference>
<sequence length="539" mass="62302">MERKTVRDPIHGFIEFPSDLFETLIDTEIFQRLREIRQLGLSHYVYPGANHTRFEHSLGVAHVVKNMLNNIRKNTEEMVIRYLRFKDLKEYAGEVLDHLDSMKKEIIVAALLHDLGHVALSHVFEVAMKDYIYYIEAKEKSVQTMVSHEHLTLSLLNEMKERLGPIKYAGEEVKLELVEEILKLAYIDKEVDCANDSELNAKVIASQMISSEIDADRGDYILRDYYFSGATAGLYDLDRLYNVIAIVPKRVAQKVFTLGVVEKGISVIENMLLSRVYMYNDVYLHPISIIYSAMATRVLSLILALPDEDLRTLANGYPEFSQIRKIMLHDIPELYESVLNVTDGAFYRILRRIVSFGKELKEGSEISLERPDLFLALYTLAKGILSRRHWSALIMNEYNSRSIVRAIKEDRDRFMYVMKRNLNPFVIFYHSAYEGLSGEVYVFDRSKPHEAVPIQHSPRSVVSRNLKGSLYAKVTIVFPKTMGRIDNLSAWRLKEGKAEGLFEDTFMDKKEVEELLRESFEKALSLAWELQEWSSGRVD</sequence>
<dbReference type="Gene3D" id="1.10.3210.10">
    <property type="entry name" value="Hypothetical protein af1432"/>
    <property type="match status" value="1"/>
</dbReference>
<evidence type="ECO:0000313" key="3">
    <source>
        <dbReference type="Proteomes" id="UP001063698"/>
    </source>
</evidence>
<reference evidence="2" key="1">
    <citation type="submission" date="2013-11" db="EMBL/GenBank/DDBJ databases">
        <title>Comparative genomics of Ignicoccus.</title>
        <authorList>
            <person name="Podar M."/>
        </authorList>
    </citation>
    <scope>NUCLEOTIDE SEQUENCE</scope>
    <source>
        <strain evidence="2">DSM 13166</strain>
    </source>
</reference>
<dbReference type="Pfam" id="PF19276">
    <property type="entry name" value="HD_assoc_2"/>
    <property type="match status" value="1"/>
</dbReference>
<dbReference type="CDD" id="cd00077">
    <property type="entry name" value="HDc"/>
    <property type="match status" value="1"/>
</dbReference>
<accession>A0A977KBM8</accession>
<keyword evidence="3" id="KW-1185">Reference proteome</keyword>
<evidence type="ECO:0000313" key="2">
    <source>
        <dbReference type="EMBL" id="UXD22684.1"/>
    </source>
</evidence>
<dbReference type="AlphaFoldDB" id="A0A977KBM8"/>
<dbReference type="GO" id="GO:0008832">
    <property type="term" value="F:dGTPase activity"/>
    <property type="evidence" value="ECO:0007669"/>
    <property type="project" value="TreeGrafter"/>
</dbReference>
<dbReference type="InterPro" id="IPR045509">
    <property type="entry name" value="HD_assoc_2"/>
</dbReference>
<dbReference type="InterPro" id="IPR050135">
    <property type="entry name" value="dGTPase-like"/>
</dbReference>
<organism evidence="2 3">
    <name type="scientific">Ignicoccus pacificus DSM 13166</name>
    <dbReference type="NCBI Taxonomy" id="940294"/>
    <lineage>
        <taxon>Archaea</taxon>
        <taxon>Thermoproteota</taxon>
        <taxon>Thermoprotei</taxon>
        <taxon>Desulfurococcales</taxon>
        <taxon>Desulfurococcaceae</taxon>
        <taxon>Ignicoccus</taxon>
    </lineage>
</organism>
<dbReference type="SUPFAM" id="SSF109604">
    <property type="entry name" value="HD-domain/PDEase-like"/>
    <property type="match status" value="1"/>
</dbReference>
<dbReference type="PANTHER" id="PTHR11373:SF4">
    <property type="entry name" value="DEOXYNUCLEOSIDE TRIPHOSPHATE TRIPHOSPHOHYDROLASE SAMHD1"/>
    <property type="match status" value="1"/>
</dbReference>
<dbReference type="InterPro" id="IPR006674">
    <property type="entry name" value="HD_domain"/>
</dbReference>
<dbReference type="Pfam" id="PF01966">
    <property type="entry name" value="HD"/>
    <property type="match status" value="1"/>
</dbReference>
<dbReference type="KEGG" id="ipc:IPA_07335"/>
<dbReference type="EMBL" id="CP006868">
    <property type="protein sequence ID" value="UXD22684.1"/>
    <property type="molecule type" value="Genomic_DNA"/>
</dbReference>
<proteinExistence type="predicted"/>
<evidence type="ECO:0000259" key="1">
    <source>
        <dbReference type="SMART" id="SM00471"/>
    </source>
</evidence>
<dbReference type="PANTHER" id="PTHR11373">
    <property type="entry name" value="DEOXYNUCLEOSIDE TRIPHOSPHATE TRIPHOSPHOHYDROLASE"/>
    <property type="match status" value="1"/>
</dbReference>
<gene>
    <name evidence="2" type="ORF">IPA_07335</name>
</gene>
<dbReference type="Proteomes" id="UP001063698">
    <property type="component" value="Chromosome"/>
</dbReference>
<feature type="domain" description="HD/PDEase" evidence="1">
    <location>
        <begin position="49"/>
        <end position="230"/>
    </location>
</feature>
<name>A0A977KBM8_9CREN</name>
<dbReference type="GO" id="GO:0006203">
    <property type="term" value="P:dGTP catabolic process"/>
    <property type="evidence" value="ECO:0007669"/>
    <property type="project" value="TreeGrafter"/>
</dbReference>
<dbReference type="SMART" id="SM00471">
    <property type="entry name" value="HDc"/>
    <property type="match status" value="1"/>
</dbReference>